<evidence type="ECO:0000256" key="2">
    <source>
        <dbReference type="SAM" id="SignalP"/>
    </source>
</evidence>
<feature type="signal peptide" evidence="2">
    <location>
        <begin position="1"/>
        <end position="21"/>
    </location>
</feature>
<dbReference type="InterPro" id="IPR019847">
    <property type="entry name" value="Gliding_motility_assoc_GldN"/>
</dbReference>
<comment type="caution">
    <text evidence="3">The sequence shown here is derived from an EMBL/GenBank/DDBJ whole genome shotgun (WGS) entry which is preliminary data.</text>
</comment>
<feature type="region of interest" description="Disordered" evidence="1">
    <location>
        <begin position="22"/>
        <end position="45"/>
    </location>
</feature>
<dbReference type="AlphaFoldDB" id="A0A5C7FFV0"/>
<name>A0A5C7FFV0_9BACT</name>
<proteinExistence type="predicted"/>
<accession>A0A5C7FFV0</accession>
<sequence>MKAALKLALLLLLGTSSVLVAQRPGNPQDNPDNITLPGTGDPANPSDNIFITPVNDIVEKRTKNERRILAYENIREADILWQKRVWRVLDVREKINLPFSNPERPLINILMEAANDRKIELYSVLDDKFTTPLTELERGSIAGGIDTVPVVDPETYEVTYSLVPRELNPDDVRRYRLQEVWFFDRESSTMKVRILGIAPLIDELDENGNVITERPMFWVYYPGARQVLANENAFATGNDAANRSWEDVFESRFFNSYIIKQSNVTDRRIQDYKTDGRERLMEAERIKQEIFNFEHDLWSY</sequence>
<keyword evidence="2" id="KW-0732">Signal</keyword>
<dbReference type="NCBIfam" id="TIGR03523">
    <property type="entry name" value="GldN"/>
    <property type="match status" value="1"/>
</dbReference>
<feature type="compositionally biased region" description="Polar residues" evidence="1">
    <location>
        <begin position="22"/>
        <end position="33"/>
    </location>
</feature>
<evidence type="ECO:0000313" key="4">
    <source>
        <dbReference type="Proteomes" id="UP000321907"/>
    </source>
</evidence>
<organism evidence="3 4">
    <name type="scientific">Neolewinella aurantiaca</name>
    <dbReference type="NCBI Taxonomy" id="2602767"/>
    <lineage>
        <taxon>Bacteria</taxon>
        <taxon>Pseudomonadati</taxon>
        <taxon>Bacteroidota</taxon>
        <taxon>Saprospiria</taxon>
        <taxon>Saprospirales</taxon>
        <taxon>Lewinellaceae</taxon>
        <taxon>Neolewinella</taxon>
    </lineage>
</organism>
<protein>
    <submittedName>
        <fullName evidence="3">Gliding motility protein GldN</fullName>
    </submittedName>
</protein>
<dbReference type="OrthoDB" id="1141916at2"/>
<dbReference type="Pfam" id="PF19841">
    <property type="entry name" value="GldN"/>
    <property type="match status" value="1"/>
</dbReference>
<dbReference type="EMBL" id="VOXD01000022">
    <property type="protein sequence ID" value="TXF88503.1"/>
    <property type="molecule type" value="Genomic_DNA"/>
</dbReference>
<dbReference type="Proteomes" id="UP000321907">
    <property type="component" value="Unassembled WGS sequence"/>
</dbReference>
<evidence type="ECO:0000256" key="1">
    <source>
        <dbReference type="SAM" id="MobiDB-lite"/>
    </source>
</evidence>
<evidence type="ECO:0000313" key="3">
    <source>
        <dbReference type="EMBL" id="TXF88503.1"/>
    </source>
</evidence>
<feature type="chain" id="PRO_5022902217" evidence="2">
    <location>
        <begin position="22"/>
        <end position="300"/>
    </location>
</feature>
<gene>
    <name evidence="3" type="primary">gldN</name>
    <name evidence="3" type="ORF">FUA23_14550</name>
</gene>
<keyword evidence="4" id="KW-1185">Reference proteome</keyword>
<reference evidence="3 4" key="1">
    <citation type="submission" date="2019-08" db="EMBL/GenBank/DDBJ databases">
        <title>Lewinella sp. strain SSH13 Genome sequencing and assembly.</title>
        <authorList>
            <person name="Kim I."/>
        </authorList>
    </citation>
    <scope>NUCLEOTIDE SEQUENCE [LARGE SCALE GENOMIC DNA]</scope>
    <source>
        <strain evidence="3 4">SSH13</strain>
    </source>
</reference>
<dbReference type="RefSeq" id="WP_147931485.1">
    <property type="nucleotide sequence ID" value="NZ_VOXD01000022.1"/>
</dbReference>